<dbReference type="VEuPathDB" id="FungiDB:RhiirA1_390122"/>
<dbReference type="VEuPathDB" id="FungiDB:RhiirFUN_007903"/>
<evidence type="ECO:0000313" key="6">
    <source>
        <dbReference type="Proteomes" id="UP000232722"/>
    </source>
</evidence>
<dbReference type="EMBL" id="LLXH01000142">
    <property type="protein sequence ID" value="PKC71997.1"/>
    <property type="molecule type" value="Genomic_DNA"/>
</dbReference>
<name>A0A2I1DUK7_9GLOM</name>
<accession>A0A2I1DUK7</accession>
<evidence type="ECO:0000313" key="2">
    <source>
        <dbReference type="EMBL" id="CAB5379242.1"/>
    </source>
</evidence>
<evidence type="ECO:0000313" key="4">
    <source>
        <dbReference type="EMBL" id="PKC71997.1"/>
    </source>
</evidence>
<reference evidence="3 6" key="1">
    <citation type="submission" date="2016-04" db="EMBL/GenBank/DDBJ databases">
        <title>Genome analyses suggest a sexual origin of heterokaryosis in a supposedly ancient asexual fungus.</title>
        <authorList>
            <person name="Ropars J."/>
            <person name="Sedzielewska K."/>
            <person name="Noel J."/>
            <person name="Charron P."/>
            <person name="Farinelli L."/>
            <person name="Marton T."/>
            <person name="Kruger M."/>
            <person name="Pelin A."/>
            <person name="Brachmann A."/>
            <person name="Corradi N."/>
        </authorList>
    </citation>
    <scope>NUCLEOTIDE SEQUENCE [LARGE SCALE GENOMIC DNA]</scope>
    <source>
        <strain evidence="3 6">A5</strain>
    </source>
</reference>
<evidence type="ECO:0000313" key="3">
    <source>
        <dbReference type="EMBL" id="PKC13507.1"/>
    </source>
</evidence>
<evidence type="ECO:0000256" key="1">
    <source>
        <dbReference type="SAM" id="SignalP"/>
    </source>
</evidence>
<protein>
    <recommendedName>
        <fullName evidence="7">Carbohydrate-binding module family 19 domain-containing protein</fullName>
    </recommendedName>
</protein>
<organism evidence="3 6">
    <name type="scientific">Rhizophagus irregularis</name>
    <dbReference type="NCBI Taxonomy" id="588596"/>
    <lineage>
        <taxon>Eukaryota</taxon>
        <taxon>Fungi</taxon>
        <taxon>Fungi incertae sedis</taxon>
        <taxon>Mucoromycota</taxon>
        <taxon>Glomeromycotina</taxon>
        <taxon>Glomeromycetes</taxon>
        <taxon>Glomerales</taxon>
        <taxon>Glomeraceae</taxon>
        <taxon>Rhizophagus</taxon>
    </lineage>
</organism>
<dbReference type="EMBL" id="CAGKOT010000040">
    <property type="protein sequence ID" value="CAB5379242.1"/>
    <property type="molecule type" value="Genomic_DNA"/>
</dbReference>
<sequence>MKFQSTLILVALCILSTFSASVTEAKQCFQKQNAREATLLNKKFDKLNKNSPCKTGETVCIKGQVAQCDQGKFVLTSCGPTTECFALPLVNSPGTSIACDKSEDAANRIKLARQCRGKTG</sequence>
<dbReference type="OrthoDB" id="2362516at2759"/>
<comment type="caution">
    <text evidence="3">The sequence shown here is derived from an EMBL/GenBank/DDBJ whole genome shotgun (WGS) entry which is preliminary data.</text>
</comment>
<dbReference type="EMBL" id="LLXJ01000187">
    <property type="protein sequence ID" value="PKC13507.1"/>
    <property type="molecule type" value="Genomic_DNA"/>
</dbReference>
<reference evidence="2" key="5">
    <citation type="submission" date="2020-05" db="EMBL/GenBank/DDBJ databases">
        <authorList>
            <person name="Rincon C."/>
            <person name="Sanders R I."/>
            <person name="Robbins C."/>
            <person name="Chaturvedi A."/>
        </authorList>
    </citation>
    <scope>NUCLEOTIDE SEQUENCE</scope>
    <source>
        <strain evidence="2">CHB12</strain>
    </source>
</reference>
<evidence type="ECO:0008006" key="7">
    <source>
        <dbReference type="Google" id="ProtNLM"/>
    </source>
</evidence>
<dbReference type="Proteomes" id="UP000684084">
    <property type="component" value="Unassembled WGS sequence"/>
</dbReference>
<reference evidence="3 6" key="2">
    <citation type="submission" date="2017-09" db="EMBL/GenBank/DDBJ databases">
        <title>Extensive intraspecific genome diversity in a model arbuscular mycorrhizal fungus.</title>
        <authorList>
            <person name="Chen E.C."/>
            <person name="Morin E."/>
            <person name="Beaudet D."/>
            <person name="Noel J."/>
            <person name="Ndikumana S."/>
            <person name="Charron P."/>
            <person name="St-Onge C."/>
            <person name="Giorgi J."/>
            <person name="Grigoriev I.V."/>
            <person name="Roux C."/>
            <person name="Martin F.M."/>
            <person name="Corradi N."/>
        </authorList>
    </citation>
    <scope>NUCLEOTIDE SEQUENCE [LARGE SCALE GENOMIC DNA]</scope>
    <source>
        <strain evidence="3 6">A5</strain>
    </source>
</reference>
<reference evidence="4 5" key="3">
    <citation type="submission" date="2017-10" db="EMBL/GenBank/DDBJ databases">
        <title>Extensive intraspecific genome diversity in a model arbuscular mycorrhizal fungus.</title>
        <authorList>
            <person name="Chen E.C.H."/>
            <person name="Morin E."/>
            <person name="Baudet D."/>
            <person name="Noel J."/>
            <person name="Ndikumana S."/>
            <person name="Charron P."/>
            <person name="St-Onge C."/>
            <person name="Giorgi J."/>
            <person name="Grigoriev I.V."/>
            <person name="Roux C."/>
            <person name="Martin F.M."/>
            <person name="Corradi N."/>
        </authorList>
    </citation>
    <scope>NUCLEOTIDE SEQUENCE [LARGE SCALE GENOMIC DNA]</scope>
    <source>
        <strain evidence="4 5">A1</strain>
    </source>
</reference>
<dbReference type="AlphaFoldDB" id="A0A2I1DUK7"/>
<dbReference type="Proteomes" id="UP000232722">
    <property type="component" value="Unassembled WGS sequence"/>
</dbReference>
<evidence type="ECO:0000313" key="5">
    <source>
        <dbReference type="Proteomes" id="UP000232688"/>
    </source>
</evidence>
<keyword evidence="1" id="KW-0732">Signal</keyword>
<reference evidence="4 5" key="4">
    <citation type="submission" date="2017-10" db="EMBL/GenBank/DDBJ databases">
        <title>Genome analyses suggest a sexual origin of heterokaryosis in a supposedly ancient asexual fungus.</title>
        <authorList>
            <person name="Corradi N."/>
            <person name="Sedzielewska K."/>
            <person name="Noel J."/>
            <person name="Charron P."/>
            <person name="Farinelli L."/>
            <person name="Marton T."/>
            <person name="Kruger M."/>
            <person name="Pelin A."/>
            <person name="Brachmann A."/>
            <person name="Corradi N."/>
        </authorList>
    </citation>
    <scope>NUCLEOTIDE SEQUENCE [LARGE SCALE GENOMIC DNA]</scope>
    <source>
        <strain evidence="4 5">A1</strain>
    </source>
</reference>
<feature type="chain" id="PRO_5014125341" description="Carbohydrate-binding module family 19 domain-containing protein" evidence="1">
    <location>
        <begin position="26"/>
        <end position="120"/>
    </location>
</feature>
<dbReference type="Proteomes" id="UP000232688">
    <property type="component" value="Unassembled WGS sequence"/>
</dbReference>
<dbReference type="VEuPathDB" id="FungiDB:FUN_009113"/>
<gene>
    <name evidence="2" type="ORF">CHRIB12_LOCUS16536</name>
    <name evidence="4" type="ORF">RhiirA1_390122</name>
    <name evidence="3" type="ORF">RhiirA5_372221</name>
</gene>
<feature type="signal peptide" evidence="1">
    <location>
        <begin position="1"/>
        <end position="25"/>
    </location>
</feature>
<proteinExistence type="predicted"/>